<protein>
    <recommendedName>
        <fullName evidence="3">OmpA-like domain-containing protein</fullName>
    </recommendedName>
</protein>
<dbReference type="Proteomes" id="UP000241167">
    <property type="component" value="Unassembled WGS sequence"/>
</dbReference>
<gene>
    <name evidence="1" type="ORF">C7I55_07435</name>
</gene>
<proteinExistence type="predicted"/>
<evidence type="ECO:0000313" key="1">
    <source>
        <dbReference type="EMBL" id="PSJ42069.1"/>
    </source>
</evidence>
<evidence type="ECO:0008006" key="3">
    <source>
        <dbReference type="Google" id="ProtNLM"/>
    </source>
</evidence>
<dbReference type="Gene3D" id="3.30.1330.60">
    <property type="entry name" value="OmpA-like domain"/>
    <property type="match status" value="1"/>
</dbReference>
<dbReference type="RefSeq" id="WP_106512237.1">
    <property type="nucleotide sequence ID" value="NZ_PXYI01000002.1"/>
</dbReference>
<dbReference type="AlphaFoldDB" id="A0A2P7QVT1"/>
<dbReference type="EMBL" id="PXYI01000002">
    <property type="protein sequence ID" value="PSJ42069.1"/>
    <property type="molecule type" value="Genomic_DNA"/>
</dbReference>
<comment type="caution">
    <text evidence="1">The sequence shown here is derived from an EMBL/GenBank/DDBJ whole genome shotgun (WGS) entry which is preliminary data.</text>
</comment>
<dbReference type="SUPFAM" id="SSF103088">
    <property type="entry name" value="OmpA-like"/>
    <property type="match status" value="1"/>
</dbReference>
<keyword evidence="2" id="KW-1185">Reference proteome</keyword>
<sequence>MFAVLLAAPAFAAAADTAETVRFITCPIYRDTDAGKKSGCWLADDRAGGRRFDVSRAPSKPDWNFEILVEGRIAADVASHCGGLVLEPVRSSVLPTPCPRHMLPAEGFAGNKFTLPPRNVRPLSEVRKAPEPPFADRTFHLVFDFDKAFIVYQLDDYLLDQAITWIRGVNPTRVVVTGWAATDPAEVSGRTIAEDPAIARTRAELVGEALRRLGVPDEKLELRWKTSAQPVAAEGADGLAEPSRRRVDIEVKL</sequence>
<reference evidence="1 2" key="1">
    <citation type="submission" date="2018-03" db="EMBL/GenBank/DDBJ databases">
        <title>The draft genome of Sphingosinicella sp. GL-C-18.</title>
        <authorList>
            <person name="Liu L."/>
            <person name="Li L."/>
            <person name="Liang L."/>
            <person name="Zhang X."/>
            <person name="Wang T."/>
        </authorList>
    </citation>
    <scope>NUCLEOTIDE SEQUENCE [LARGE SCALE GENOMIC DNA]</scope>
    <source>
        <strain evidence="1 2">GL-C-18</strain>
    </source>
</reference>
<dbReference type="InterPro" id="IPR036737">
    <property type="entry name" value="OmpA-like_sf"/>
</dbReference>
<accession>A0A2P7QVT1</accession>
<name>A0A2P7QVT1_9SPHN</name>
<evidence type="ECO:0000313" key="2">
    <source>
        <dbReference type="Proteomes" id="UP000241167"/>
    </source>
</evidence>
<dbReference type="OrthoDB" id="9816402at2"/>
<organism evidence="1 2">
    <name type="scientific">Allosphingosinicella deserti</name>
    <dbReference type="NCBI Taxonomy" id="2116704"/>
    <lineage>
        <taxon>Bacteria</taxon>
        <taxon>Pseudomonadati</taxon>
        <taxon>Pseudomonadota</taxon>
        <taxon>Alphaproteobacteria</taxon>
        <taxon>Sphingomonadales</taxon>
        <taxon>Sphingomonadaceae</taxon>
        <taxon>Allosphingosinicella</taxon>
    </lineage>
</organism>